<keyword evidence="2" id="KW-0732">Signal</keyword>
<protein>
    <submittedName>
        <fullName evidence="3">Uncharacterized protein</fullName>
    </submittedName>
</protein>
<comment type="caution">
    <text evidence="3">The sequence shown here is derived from an EMBL/GenBank/DDBJ whole genome shotgun (WGS) entry which is preliminary data.</text>
</comment>
<feature type="signal peptide" evidence="2">
    <location>
        <begin position="1"/>
        <end position="29"/>
    </location>
</feature>
<evidence type="ECO:0000313" key="3">
    <source>
        <dbReference type="EMBL" id="MDQ0348158.1"/>
    </source>
</evidence>
<reference evidence="3 4" key="1">
    <citation type="submission" date="2023-07" db="EMBL/GenBank/DDBJ databases">
        <title>Genomic Encyclopedia of Type Strains, Phase IV (KMG-IV): sequencing the most valuable type-strain genomes for metagenomic binning, comparative biology and taxonomic classification.</title>
        <authorList>
            <person name="Goeker M."/>
        </authorList>
    </citation>
    <scope>NUCLEOTIDE SEQUENCE [LARGE SCALE GENOMIC DNA]</scope>
    <source>
        <strain evidence="3 4">DSM 1277</strain>
    </source>
</reference>
<evidence type="ECO:0000256" key="2">
    <source>
        <dbReference type="SAM" id="SignalP"/>
    </source>
</evidence>
<dbReference type="Proteomes" id="UP001238467">
    <property type="component" value="Unassembled WGS sequence"/>
</dbReference>
<evidence type="ECO:0000313" key="4">
    <source>
        <dbReference type="Proteomes" id="UP001238467"/>
    </source>
</evidence>
<sequence length="872" mass="91818">MTYRTRFSTLLTAALLAVLPSLGGAPATAQSPASLPPPLTEARVVPGTPPTLQLVVRPKLGGDEATLPRVVQILISRDSLADDLIRDQSDDLWQDIGSVKGVLRDPVGDPPWFLMRSAAADPDKVRIGIANYNLNRSDASDVSPVNTALRILLPLRKGNQALTLEVSAGASIDTLSAPIPVTVPLQQPAVLNPDAKVDFGVDVAAPNALAMGATVTLTWNVTDCVQATLSGPIDFRQPVLAIKPIGGVCAGSKKVLALGKATYQLTAELAGKADNPVSAVVTKTISLEVLRFDQFANLTLTPPSVLPGGKVRARWYIRELPADDRREAVLSWTDANGNRRLQRLRDSSSQTTSGEMSFVVAQQPEGVDTAVRLHYGEETIERSFDIERWQVAGRSAIDAGSLRGMALAGGRLVLCSEKGIFLSEVGAGGGIGAGSVGKVNDPFPDFSRMPITVGVRPAAGSPEAVAGGRASIEQAPCLAVRAIDGERVAALVQIEKPAAGSPGYAELTLLSPAAQLASYPVTLTDGPVDTGAAQLRDYQLGMLYGRIIVQVQIGPRDRSTDLNPRSSVKAYSIAEGDIRASTASWRPEPALATDELRPRYGWELVDGFGVDNAALFLVNAISGETARYEPSAASRDRLAAARASGSPAKLAAAREAVEIEFPTSASSLGKEQAAALGNGPMTNVGGVLVAFGAGVAYNPQTNQWQPGSFGEAGGKGSVAAYRGDGEPRLWLVKANGERLSLPVESPRLFVADYFDNGRAASLPYLVLAARVTIRSREALQWRTDRRTQFNQVGSTVTETVNCTVKGVTTPVPMVVSTYTLRYPDRGFALIGGSADGKTSVSKAHKGNGSWDVTASSDPCVSVRIEPIAVSSQ</sequence>
<name>A0ABU0DIA3_9HYPH</name>
<feature type="chain" id="PRO_5046826223" evidence="2">
    <location>
        <begin position="30"/>
        <end position="872"/>
    </location>
</feature>
<dbReference type="RefSeq" id="WP_307060851.1">
    <property type="nucleotide sequence ID" value="NZ_JAUSUH010000005.1"/>
</dbReference>
<organism evidence="3 4">
    <name type="scientific">Ancylobacter vacuolatus</name>
    <dbReference type="NCBI Taxonomy" id="223389"/>
    <lineage>
        <taxon>Bacteria</taxon>
        <taxon>Pseudomonadati</taxon>
        <taxon>Pseudomonadota</taxon>
        <taxon>Alphaproteobacteria</taxon>
        <taxon>Hyphomicrobiales</taxon>
        <taxon>Xanthobacteraceae</taxon>
        <taxon>Ancylobacter</taxon>
    </lineage>
</organism>
<keyword evidence="4" id="KW-1185">Reference proteome</keyword>
<dbReference type="EMBL" id="JAUSUH010000005">
    <property type="protein sequence ID" value="MDQ0348158.1"/>
    <property type="molecule type" value="Genomic_DNA"/>
</dbReference>
<gene>
    <name evidence="3" type="ORF">J2S76_002587</name>
</gene>
<accession>A0ABU0DIA3</accession>
<proteinExistence type="predicted"/>
<feature type="region of interest" description="Disordered" evidence="1">
    <location>
        <begin position="27"/>
        <end position="46"/>
    </location>
</feature>
<evidence type="ECO:0000256" key="1">
    <source>
        <dbReference type="SAM" id="MobiDB-lite"/>
    </source>
</evidence>